<protein>
    <submittedName>
        <fullName evidence="1">Uncharacterized protein</fullName>
    </submittedName>
</protein>
<evidence type="ECO:0000313" key="1">
    <source>
        <dbReference type="EMBL" id="KAG8006639.1"/>
    </source>
</evidence>
<gene>
    <name evidence="1" type="ORF">GBF38_022580</name>
</gene>
<keyword evidence="2" id="KW-1185">Reference proteome</keyword>
<accession>A0ACB7EXD6</accession>
<name>A0ACB7EXD6_NIBAL</name>
<comment type="caution">
    <text evidence="1">The sequence shown here is derived from an EMBL/GenBank/DDBJ whole genome shotgun (WGS) entry which is preliminary data.</text>
</comment>
<evidence type="ECO:0000313" key="2">
    <source>
        <dbReference type="Proteomes" id="UP000805704"/>
    </source>
</evidence>
<sequence>MDWRAAAEPGGPRPEYSAALTPGTASLTCLRAAGRSAVKRHWQPLRPALSLPLRSFDFSGGGEAAHADTHPQETVR</sequence>
<dbReference type="EMBL" id="CM024808">
    <property type="protein sequence ID" value="KAG8006639.1"/>
    <property type="molecule type" value="Genomic_DNA"/>
</dbReference>
<proteinExistence type="predicted"/>
<dbReference type="Proteomes" id="UP000805704">
    <property type="component" value="Chromosome 20"/>
</dbReference>
<reference evidence="1" key="1">
    <citation type="submission" date="2020-04" db="EMBL/GenBank/DDBJ databases">
        <title>A chromosome-scale assembly and high-density genetic map of the yellow drum (Nibea albiflora) genome.</title>
        <authorList>
            <person name="Xu D."/>
            <person name="Zhang W."/>
            <person name="Chen R."/>
            <person name="Tan P."/>
            <person name="Wang L."/>
            <person name="Song H."/>
            <person name="Tian L."/>
            <person name="Zhu Q."/>
            <person name="Wang B."/>
        </authorList>
    </citation>
    <scope>NUCLEOTIDE SEQUENCE</scope>
    <source>
        <strain evidence="1">ZJHYS-2018</strain>
    </source>
</reference>
<organism evidence="1 2">
    <name type="scientific">Nibea albiflora</name>
    <name type="common">Yellow drum</name>
    <name type="synonym">Corvina albiflora</name>
    <dbReference type="NCBI Taxonomy" id="240163"/>
    <lineage>
        <taxon>Eukaryota</taxon>
        <taxon>Metazoa</taxon>
        <taxon>Chordata</taxon>
        <taxon>Craniata</taxon>
        <taxon>Vertebrata</taxon>
        <taxon>Euteleostomi</taxon>
        <taxon>Actinopterygii</taxon>
        <taxon>Neopterygii</taxon>
        <taxon>Teleostei</taxon>
        <taxon>Neoteleostei</taxon>
        <taxon>Acanthomorphata</taxon>
        <taxon>Eupercaria</taxon>
        <taxon>Sciaenidae</taxon>
        <taxon>Nibea</taxon>
    </lineage>
</organism>